<sequence length="250" mass="27961">MMHVEQLSERLRFIALNTPRNTTVADIGTDHAQLPVALALDGLIKKAVASDVNGGPFQNALRNVSNHQLTELIEVRHGNGLTTIKESDEVDVITIAGMGGGLICDILTKGKRHLFNAKTLILQANVAAELVRSWLHNHGYKLQNETMIQEGEHFYEVIVAVSNDEAVVDPYEGVDETLAMRFGPLLMKEQSDAFMQKWHNEYAHLQRIKEQIAIANHQDLNSNEAYVRIQKQIDQIEEVIPNVSNSTRGH</sequence>
<evidence type="ECO:0000313" key="2">
    <source>
        <dbReference type="Proteomes" id="UP000741863"/>
    </source>
</evidence>
<dbReference type="Gene3D" id="3.40.50.150">
    <property type="entry name" value="Vaccinia Virus protein VP39"/>
    <property type="match status" value="1"/>
</dbReference>
<proteinExistence type="predicted"/>
<dbReference type="EC" id="2.1.1.217" evidence="1"/>
<accession>A0ABS2PFH9</accession>
<dbReference type="InterPro" id="IPR006901">
    <property type="entry name" value="TrmK"/>
</dbReference>
<keyword evidence="2" id="KW-1185">Reference proteome</keyword>
<dbReference type="GO" id="GO:0160105">
    <property type="term" value="F:tRNA (adenine(22)-N1)-methyltransferase activity"/>
    <property type="evidence" value="ECO:0007669"/>
    <property type="project" value="UniProtKB-EC"/>
</dbReference>
<dbReference type="PANTHER" id="PTHR38451">
    <property type="entry name" value="TRNA (ADENINE(22)-N(1))-METHYLTRANSFERASE"/>
    <property type="match status" value="1"/>
</dbReference>
<dbReference type="InterPro" id="IPR029063">
    <property type="entry name" value="SAM-dependent_MTases_sf"/>
</dbReference>
<keyword evidence="1" id="KW-0489">Methyltransferase</keyword>
<dbReference type="PIRSF" id="PIRSF018637">
    <property type="entry name" value="TrmK"/>
    <property type="match status" value="1"/>
</dbReference>
<dbReference type="PANTHER" id="PTHR38451:SF1">
    <property type="entry name" value="TRNA (ADENINE(22)-N(1))-METHYLTRANSFERASE"/>
    <property type="match status" value="1"/>
</dbReference>
<dbReference type="RefSeq" id="WP_204698454.1">
    <property type="nucleotide sequence ID" value="NZ_JAFBEC010000008.1"/>
</dbReference>
<evidence type="ECO:0000313" key="1">
    <source>
        <dbReference type="EMBL" id="MBM7633741.1"/>
    </source>
</evidence>
<keyword evidence="1" id="KW-0808">Transferase</keyword>
<dbReference type="Gene3D" id="1.10.287.1890">
    <property type="match status" value="1"/>
</dbReference>
<organism evidence="1 2">
    <name type="scientific">Geomicrobium sediminis</name>
    <dbReference type="NCBI Taxonomy" id="1347788"/>
    <lineage>
        <taxon>Bacteria</taxon>
        <taxon>Bacillati</taxon>
        <taxon>Bacillota</taxon>
        <taxon>Bacilli</taxon>
        <taxon>Bacillales</taxon>
        <taxon>Geomicrobium</taxon>
    </lineage>
</organism>
<dbReference type="GO" id="GO:0032259">
    <property type="term" value="P:methylation"/>
    <property type="evidence" value="ECO:0007669"/>
    <property type="project" value="UniProtKB-KW"/>
</dbReference>
<dbReference type="EMBL" id="JAFBEC010000008">
    <property type="protein sequence ID" value="MBM7633741.1"/>
    <property type="molecule type" value="Genomic_DNA"/>
</dbReference>
<reference evidence="1 2" key="1">
    <citation type="submission" date="2021-01" db="EMBL/GenBank/DDBJ databases">
        <title>Genomic Encyclopedia of Type Strains, Phase IV (KMG-IV): sequencing the most valuable type-strain genomes for metagenomic binning, comparative biology and taxonomic classification.</title>
        <authorList>
            <person name="Goeker M."/>
        </authorList>
    </citation>
    <scope>NUCLEOTIDE SEQUENCE [LARGE SCALE GENOMIC DNA]</scope>
    <source>
        <strain evidence="1 2">DSM 25540</strain>
    </source>
</reference>
<protein>
    <submittedName>
        <fullName evidence="1">tRNA (Adenine22-N1)-methyltransferase</fullName>
        <ecNumber evidence="1">2.1.1.217</ecNumber>
    </submittedName>
</protein>
<comment type="caution">
    <text evidence="1">The sequence shown here is derived from an EMBL/GenBank/DDBJ whole genome shotgun (WGS) entry which is preliminary data.</text>
</comment>
<dbReference type="Pfam" id="PF04816">
    <property type="entry name" value="TrmK"/>
    <property type="match status" value="1"/>
</dbReference>
<name>A0ABS2PFH9_9BACL</name>
<dbReference type="SUPFAM" id="SSF53335">
    <property type="entry name" value="S-adenosyl-L-methionine-dependent methyltransferases"/>
    <property type="match status" value="1"/>
</dbReference>
<gene>
    <name evidence="1" type="ORF">JOD17_002837</name>
</gene>
<dbReference type="Proteomes" id="UP000741863">
    <property type="component" value="Unassembled WGS sequence"/>
</dbReference>